<name>A0ABQ7K911_9FUNG</name>
<evidence type="ECO:0000256" key="2">
    <source>
        <dbReference type="SAM" id="MobiDB-lite"/>
    </source>
</evidence>
<feature type="domain" description="C-CAP/cofactor C-like" evidence="3">
    <location>
        <begin position="83"/>
        <end position="221"/>
    </location>
</feature>
<dbReference type="InterPro" id="IPR001837">
    <property type="entry name" value="Adenylate_cyclase-assoc_CAP"/>
</dbReference>
<feature type="compositionally biased region" description="Basic and acidic residues" evidence="2">
    <location>
        <begin position="34"/>
        <end position="47"/>
    </location>
</feature>
<dbReference type="PANTHER" id="PTHR10652">
    <property type="entry name" value="ADENYLYL CYCLASE-ASSOCIATED PROTEIN"/>
    <property type="match status" value="1"/>
</dbReference>
<dbReference type="InterPro" id="IPR017901">
    <property type="entry name" value="C-CAP_CF_C-like"/>
</dbReference>
<dbReference type="InterPro" id="IPR013912">
    <property type="entry name" value="Adenylate_cyclase-assoc_CAP_C"/>
</dbReference>
<dbReference type="InterPro" id="IPR006599">
    <property type="entry name" value="CARP_motif"/>
</dbReference>
<evidence type="ECO:0000313" key="5">
    <source>
        <dbReference type="Proteomes" id="UP001194696"/>
    </source>
</evidence>
<dbReference type="Proteomes" id="UP001194696">
    <property type="component" value="Unassembled WGS sequence"/>
</dbReference>
<dbReference type="PANTHER" id="PTHR10652:SF0">
    <property type="entry name" value="ADENYLYL CYCLASE-ASSOCIATED PROTEIN"/>
    <property type="match status" value="1"/>
</dbReference>
<dbReference type="Pfam" id="PF08603">
    <property type="entry name" value="CAP_C"/>
    <property type="match status" value="1"/>
</dbReference>
<comment type="caution">
    <text evidence="4">The sequence shown here is derived from an EMBL/GenBank/DDBJ whole genome shotgun (WGS) entry which is preliminary data.</text>
</comment>
<evidence type="ECO:0000259" key="3">
    <source>
        <dbReference type="PROSITE" id="PS51329"/>
    </source>
</evidence>
<sequence>MLDAPAPIKQAAETDMSAVFAQLNQGEGITSGLRKVDKSKMTHKNPELRASGMVTSSSAKPGSPKRAGPGAPPKPASLTLKKPPKMALEGNKWVVENFENNNEVILDQVELNQSVYIYGCKNSTIQIKSKVTTIAMDSCTKTGLCVDSLISSLDLVNSKSVQVQILGRAPTVSLDKVDSCMVYLSKECLDVEILTSKCSAVNILTPETTEDGNDDFIERPVPEQFLTKIVDGKVITIAVEHSG</sequence>
<protein>
    <recommendedName>
        <fullName evidence="3">C-CAP/cofactor C-like domain-containing protein</fullName>
    </recommendedName>
</protein>
<keyword evidence="5" id="KW-1185">Reference proteome</keyword>
<proteinExistence type="inferred from homology"/>
<organism evidence="4 5">
    <name type="scientific">Linnemannia gamsii</name>
    <dbReference type="NCBI Taxonomy" id="64522"/>
    <lineage>
        <taxon>Eukaryota</taxon>
        <taxon>Fungi</taxon>
        <taxon>Fungi incertae sedis</taxon>
        <taxon>Mucoromycota</taxon>
        <taxon>Mortierellomycotina</taxon>
        <taxon>Mortierellomycetes</taxon>
        <taxon>Mortierellales</taxon>
        <taxon>Mortierellaceae</taxon>
        <taxon>Linnemannia</taxon>
    </lineage>
</organism>
<dbReference type="InterPro" id="IPR016098">
    <property type="entry name" value="CAP/MinC_C"/>
</dbReference>
<dbReference type="SUPFAM" id="SSF69340">
    <property type="entry name" value="C-terminal domain of adenylylcyclase associated protein"/>
    <property type="match status" value="1"/>
</dbReference>
<reference evidence="4 5" key="1">
    <citation type="journal article" date="2020" name="Fungal Divers.">
        <title>Resolving the Mortierellaceae phylogeny through synthesis of multi-gene phylogenetics and phylogenomics.</title>
        <authorList>
            <person name="Vandepol N."/>
            <person name="Liber J."/>
            <person name="Desiro A."/>
            <person name="Na H."/>
            <person name="Kennedy M."/>
            <person name="Barry K."/>
            <person name="Grigoriev I.V."/>
            <person name="Miller A.N."/>
            <person name="O'Donnell K."/>
            <person name="Stajich J.E."/>
            <person name="Bonito G."/>
        </authorList>
    </citation>
    <scope>NUCLEOTIDE SEQUENCE [LARGE SCALE GENOMIC DNA]</scope>
    <source>
        <strain evidence="4 5">AD045</strain>
    </source>
</reference>
<evidence type="ECO:0000313" key="4">
    <source>
        <dbReference type="EMBL" id="KAG0293749.1"/>
    </source>
</evidence>
<comment type="similarity">
    <text evidence="1">Belongs to the CAP family.</text>
</comment>
<dbReference type="EMBL" id="JAAAIM010000145">
    <property type="protein sequence ID" value="KAG0293749.1"/>
    <property type="molecule type" value="Genomic_DNA"/>
</dbReference>
<dbReference type="SMART" id="SM00673">
    <property type="entry name" value="CARP"/>
    <property type="match status" value="2"/>
</dbReference>
<dbReference type="Gene3D" id="2.160.20.70">
    <property type="match status" value="1"/>
</dbReference>
<feature type="compositionally biased region" description="Low complexity" evidence="2">
    <location>
        <begin position="59"/>
        <end position="69"/>
    </location>
</feature>
<gene>
    <name evidence="4" type="ORF">BGZ96_002391</name>
</gene>
<accession>A0ABQ7K911</accession>
<evidence type="ECO:0000256" key="1">
    <source>
        <dbReference type="ARBA" id="ARBA00007659"/>
    </source>
</evidence>
<feature type="region of interest" description="Disordered" evidence="2">
    <location>
        <begin position="30"/>
        <end position="81"/>
    </location>
</feature>
<dbReference type="InterPro" id="IPR036223">
    <property type="entry name" value="CAP_C_sf"/>
</dbReference>
<dbReference type="PROSITE" id="PS51329">
    <property type="entry name" value="C_CAP_COFACTOR_C"/>
    <property type="match status" value="1"/>
</dbReference>